<protein>
    <submittedName>
        <fullName evidence="1">Uncharacterized protein</fullName>
    </submittedName>
</protein>
<evidence type="ECO:0000313" key="2">
    <source>
        <dbReference type="Proteomes" id="UP000278962"/>
    </source>
</evidence>
<proteinExistence type="predicted"/>
<keyword evidence="2" id="KW-1185">Reference proteome</keyword>
<reference evidence="1 2" key="1">
    <citation type="submission" date="2018-10" db="EMBL/GenBank/DDBJ databases">
        <title>Genomic Encyclopedia of Archaeal and Bacterial Type Strains, Phase II (KMG-II): from individual species to whole genera.</title>
        <authorList>
            <person name="Goeker M."/>
        </authorList>
    </citation>
    <scope>NUCLEOTIDE SEQUENCE [LARGE SCALE GENOMIC DNA]</scope>
    <source>
        <strain evidence="1 2">DSM 14954</strain>
    </source>
</reference>
<accession>A0A660L7X5</accession>
<name>A0A660L7X5_9ACTN</name>
<gene>
    <name evidence="1" type="ORF">C8N24_0270</name>
</gene>
<organism evidence="1 2">
    <name type="scientific">Solirubrobacter pauli</name>
    <dbReference type="NCBI Taxonomy" id="166793"/>
    <lineage>
        <taxon>Bacteria</taxon>
        <taxon>Bacillati</taxon>
        <taxon>Actinomycetota</taxon>
        <taxon>Thermoleophilia</taxon>
        <taxon>Solirubrobacterales</taxon>
        <taxon>Solirubrobacteraceae</taxon>
        <taxon>Solirubrobacter</taxon>
    </lineage>
</organism>
<dbReference type="AlphaFoldDB" id="A0A660L7X5"/>
<dbReference type="EMBL" id="RBIL01000001">
    <property type="protein sequence ID" value="RKQ90466.1"/>
    <property type="molecule type" value="Genomic_DNA"/>
</dbReference>
<dbReference type="Pfam" id="PF18908">
    <property type="entry name" value="DUF5663"/>
    <property type="match status" value="1"/>
</dbReference>
<dbReference type="InterPro" id="IPR043722">
    <property type="entry name" value="DUF5663"/>
</dbReference>
<sequence>MSDEEKDEFEEFEMRGDDAGALMWLEQRYPDYRSIVREEYTIVLTRLAASAGWMGSVIDLPS</sequence>
<comment type="caution">
    <text evidence="1">The sequence shown here is derived from an EMBL/GenBank/DDBJ whole genome shotgun (WGS) entry which is preliminary data.</text>
</comment>
<dbReference type="Proteomes" id="UP000278962">
    <property type="component" value="Unassembled WGS sequence"/>
</dbReference>
<evidence type="ECO:0000313" key="1">
    <source>
        <dbReference type="EMBL" id="RKQ90466.1"/>
    </source>
</evidence>